<proteinExistence type="predicted"/>
<dbReference type="AlphaFoldDB" id="A0A3M6TSL9"/>
<comment type="caution">
    <text evidence="1">The sequence shown here is derived from an EMBL/GenBank/DDBJ whole genome shotgun (WGS) entry which is preliminary data.</text>
</comment>
<protein>
    <submittedName>
        <fullName evidence="1">Uncharacterized protein</fullName>
    </submittedName>
</protein>
<organism evidence="1 2">
    <name type="scientific">Pocillopora damicornis</name>
    <name type="common">Cauliflower coral</name>
    <name type="synonym">Millepora damicornis</name>
    <dbReference type="NCBI Taxonomy" id="46731"/>
    <lineage>
        <taxon>Eukaryota</taxon>
        <taxon>Metazoa</taxon>
        <taxon>Cnidaria</taxon>
        <taxon>Anthozoa</taxon>
        <taxon>Hexacorallia</taxon>
        <taxon>Scleractinia</taxon>
        <taxon>Astrocoeniina</taxon>
        <taxon>Pocilloporidae</taxon>
        <taxon>Pocillopora</taxon>
    </lineage>
</organism>
<keyword evidence="2" id="KW-1185">Reference proteome</keyword>
<sequence>MRRRHFLLKKARKTINSEDWTNYRIRKAKASYNHRLIKDSGKDHGEKTAVSPKINTGQSITTDRKTIARAFNKFFVGAATRLLECLPSASSSSTRSQNIHHIIVQHPAFKFDSLGRFCQSSITWFENRKSDGTGQYSCSSLDWFC</sequence>
<reference evidence="1 2" key="1">
    <citation type="journal article" date="2018" name="Sci. Rep.">
        <title>Comparative analysis of the Pocillopora damicornis genome highlights role of immune system in coral evolution.</title>
        <authorList>
            <person name="Cunning R."/>
            <person name="Bay R.A."/>
            <person name="Gillette P."/>
            <person name="Baker A.C."/>
            <person name="Traylor-Knowles N."/>
        </authorList>
    </citation>
    <scope>NUCLEOTIDE SEQUENCE [LARGE SCALE GENOMIC DNA]</scope>
    <source>
        <strain evidence="1">RSMAS</strain>
        <tissue evidence="1">Whole animal</tissue>
    </source>
</reference>
<dbReference type="Proteomes" id="UP000275408">
    <property type="component" value="Unassembled WGS sequence"/>
</dbReference>
<gene>
    <name evidence="1" type="ORF">pdam_00011198</name>
</gene>
<evidence type="ECO:0000313" key="1">
    <source>
        <dbReference type="EMBL" id="RMX44390.1"/>
    </source>
</evidence>
<accession>A0A3M6TSL9</accession>
<name>A0A3M6TSL9_POCDA</name>
<dbReference type="EMBL" id="RCHS01002988">
    <property type="protein sequence ID" value="RMX44390.1"/>
    <property type="molecule type" value="Genomic_DNA"/>
</dbReference>
<evidence type="ECO:0000313" key="2">
    <source>
        <dbReference type="Proteomes" id="UP000275408"/>
    </source>
</evidence>